<feature type="region of interest" description="Disordered" evidence="1">
    <location>
        <begin position="115"/>
        <end position="148"/>
    </location>
</feature>
<dbReference type="RefSeq" id="WP_157186580.1">
    <property type="nucleotide sequence ID" value="NZ_JBIAQY010000003.1"/>
</dbReference>
<gene>
    <name evidence="2" type="ORF">ACFYXQ_11360</name>
</gene>
<dbReference type="Proteomes" id="UP001601992">
    <property type="component" value="Unassembled WGS sequence"/>
</dbReference>
<evidence type="ECO:0008006" key="4">
    <source>
        <dbReference type="Google" id="ProtNLM"/>
    </source>
</evidence>
<comment type="caution">
    <text evidence="2">The sequence shown here is derived from an EMBL/GenBank/DDBJ whole genome shotgun (WGS) entry which is preliminary data.</text>
</comment>
<keyword evidence="3" id="KW-1185">Reference proteome</keyword>
<evidence type="ECO:0000313" key="3">
    <source>
        <dbReference type="Proteomes" id="UP001601992"/>
    </source>
</evidence>
<reference evidence="2 3" key="1">
    <citation type="submission" date="2024-10" db="EMBL/GenBank/DDBJ databases">
        <title>The Natural Products Discovery Center: Release of the First 8490 Sequenced Strains for Exploring Actinobacteria Biosynthetic Diversity.</title>
        <authorList>
            <person name="Kalkreuter E."/>
            <person name="Kautsar S.A."/>
            <person name="Yang D."/>
            <person name="Bader C.D."/>
            <person name="Teijaro C.N."/>
            <person name="Fluegel L."/>
            <person name="Davis C.M."/>
            <person name="Simpson J.R."/>
            <person name="Lauterbach L."/>
            <person name="Steele A.D."/>
            <person name="Gui C."/>
            <person name="Meng S."/>
            <person name="Li G."/>
            <person name="Viehrig K."/>
            <person name="Ye F."/>
            <person name="Su P."/>
            <person name="Kiefer A.F."/>
            <person name="Nichols A."/>
            <person name="Cepeda A.J."/>
            <person name="Yan W."/>
            <person name="Fan B."/>
            <person name="Jiang Y."/>
            <person name="Adhikari A."/>
            <person name="Zheng C.-J."/>
            <person name="Schuster L."/>
            <person name="Cowan T.M."/>
            <person name="Smanski M.J."/>
            <person name="Chevrette M.G."/>
            <person name="De Carvalho L.P.S."/>
            <person name="Shen B."/>
        </authorList>
    </citation>
    <scope>NUCLEOTIDE SEQUENCE [LARGE SCALE GENOMIC DNA]</scope>
    <source>
        <strain evidence="2 3">NPDC002593</strain>
    </source>
</reference>
<sequence>MAARSAPQPPFSTDLLADLHADNVAPDLSEQLWPQVRRDPEALRFLRSLDDVTTELRSLGQESAILHPMPTQVTARMDALLDQLSCGNAAVAADPAAPDPEPAEHVATVHRLPVARPAQELPRTHPLPVVDPEHPDADSTPADSEPIPLRADRRRWRWLAAAAAAVVVVAGSLITVDALRSQQSPPTALPTQQSGDNVQISDDLPVSQLLGAMGRRDLSGPLADHTALVGCVSAAGLDRSILGAMNATYHGEPAVLILLTGPNSPKITALIVGRDCGPGNPHVLVTQDIG</sequence>
<protein>
    <recommendedName>
        <fullName evidence="4">Anti-sigma-M factor RsmA</fullName>
    </recommendedName>
</protein>
<evidence type="ECO:0000256" key="1">
    <source>
        <dbReference type="SAM" id="MobiDB-lite"/>
    </source>
</evidence>
<proteinExistence type="predicted"/>
<evidence type="ECO:0000313" key="2">
    <source>
        <dbReference type="EMBL" id="MFF3568358.1"/>
    </source>
</evidence>
<organism evidence="2 3">
    <name type="scientific">Nocardia jiangxiensis</name>
    <dbReference type="NCBI Taxonomy" id="282685"/>
    <lineage>
        <taxon>Bacteria</taxon>
        <taxon>Bacillati</taxon>
        <taxon>Actinomycetota</taxon>
        <taxon>Actinomycetes</taxon>
        <taxon>Mycobacteriales</taxon>
        <taxon>Nocardiaceae</taxon>
        <taxon>Nocardia</taxon>
    </lineage>
</organism>
<dbReference type="EMBL" id="JBIAQY010000003">
    <property type="protein sequence ID" value="MFF3568358.1"/>
    <property type="molecule type" value="Genomic_DNA"/>
</dbReference>
<accession>A0ABW6RYC5</accession>
<name>A0ABW6RYC5_9NOCA</name>